<dbReference type="Proteomes" id="UP000274822">
    <property type="component" value="Unassembled WGS sequence"/>
</dbReference>
<name>A0A433Q6Q9_9FUNG</name>
<feature type="region of interest" description="Disordered" evidence="1">
    <location>
        <begin position="86"/>
        <end position="106"/>
    </location>
</feature>
<organism evidence="2 3">
    <name type="scientific">Jimgerdemannia flammicorona</name>
    <dbReference type="NCBI Taxonomy" id="994334"/>
    <lineage>
        <taxon>Eukaryota</taxon>
        <taxon>Fungi</taxon>
        <taxon>Fungi incertae sedis</taxon>
        <taxon>Mucoromycota</taxon>
        <taxon>Mucoromycotina</taxon>
        <taxon>Endogonomycetes</taxon>
        <taxon>Endogonales</taxon>
        <taxon>Endogonaceae</taxon>
        <taxon>Jimgerdemannia</taxon>
    </lineage>
</organism>
<protein>
    <submittedName>
        <fullName evidence="2">Uncharacterized protein</fullName>
    </submittedName>
</protein>
<gene>
    <name evidence="2" type="ORF">BC938DRAFT_472138</name>
</gene>
<evidence type="ECO:0000313" key="2">
    <source>
        <dbReference type="EMBL" id="RUS25462.1"/>
    </source>
</evidence>
<evidence type="ECO:0000256" key="1">
    <source>
        <dbReference type="SAM" id="MobiDB-lite"/>
    </source>
</evidence>
<evidence type="ECO:0000313" key="3">
    <source>
        <dbReference type="Proteomes" id="UP000274822"/>
    </source>
</evidence>
<reference evidence="2 3" key="1">
    <citation type="journal article" date="2018" name="New Phytol.">
        <title>Phylogenomics of Endogonaceae and evolution of mycorrhizas within Mucoromycota.</title>
        <authorList>
            <person name="Chang Y."/>
            <person name="Desiro A."/>
            <person name="Na H."/>
            <person name="Sandor L."/>
            <person name="Lipzen A."/>
            <person name="Clum A."/>
            <person name="Barry K."/>
            <person name="Grigoriev I.V."/>
            <person name="Martin F.M."/>
            <person name="Stajich J.E."/>
            <person name="Smith M.E."/>
            <person name="Bonito G."/>
            <person name="Spatafora J.W."/>
        </authorList>
    </citation>
    <scope>NUCLEOTIDE SEQUENCE [LARGE SCALE GENOMIC DNA]</scope>
    <source>
        <strain evidence="2 3">AD002</strain>
    </source>
</reference>
<accession>A0A433Q6Q9</accession>
<comment type="caution">
    <text evidence="2">The sequence shown here is derived from an EMBL/GenBank/DDBJ whole genome shotgun (WGS) entry which is preliminary data.</text>
</comment>
<dbReference type="AlphaFoldDB" id="A0A433Q6Q9"/>
<dbReference type="EMBL" id="RBNJ01012908">
    <property type="protein sequence ID" value="RUS25462.1"/>
    <property type="molecule type" value="Genomic_DNA"/>
</dbReference>
<keyword evidence="3" id="KW-1185">Reference proteome</keyword>
<sequence>MKEAMRLPLLRISGTHALNYNVGKPVPGRHAAFYVLDALDVEAQEPANEGITSTVGIDDVLLGDLDNRVSLDSLCGGQTNDGILGAVGDDDDTGARGVNLGRIGDP</sequence>
<proteinExistence type="predicted"/>